<dbReference type="InterPro" id="IPR012337">
    <property type="entry name" value="RNaseH-like_sf"/>
</dbReference>
<dbReference type="KEGG" id="bam:Bamb_1965"/>
<dbReference type="GeneID" id="93085834"/>
<dbReference type="GO" id="GO:0005829">
    <property type="term" value="C:cytosol"/>
    <property type="evidence" value="ECO:0007669"/>
    <property type="project" value="TreeGrafter"/>
</dbReference>
<dbReference type="GO" id="GO:0003676">
    <property type="term" value="F:nucleic acid binding"/>
    <property type="evidence" value="ECO:0007669"/>
    <property type="project" value="InterPro"/>
</dbReference>
<dbReference type="RefSeq" id="WP_011657206.1">
    <property type="nucleotide sequence ID" value="NC_008390.1"/>
</dbReference>
<dbReference type="Gene3D" id="3.30.420.10">
    <property type="entry name" value="Ribonuclease H-like superfamily/Ribonuclease H"/>
    <property type="match status" value="1"/>
</dbReference>
<name>Q0BEA2_BURCM</name>
<dbReference type="EMBL" id="CP000440">
    <property type="protein sequence ID" value="ABI87521.1"/>
    <property type="molecule type" value="Genomic_DNA"/>
</dbReference>
<dbReference type="InterPro" id="IPR013520">
    <property type="entry name" value="Ribonucl_H"/>
</dbReference>
<dbReference type="Proteomes" id="UP000000662">
    <property type="component" value="Chromosome 1"/>
</dbReference>
<gene>
    <name evidence="4" type="ordered locus">Bamb_1965</name>
</gene>
<dbReference type="PANTHER" id="PTHR30231:SF4">
    <property type="entry name" value="PROTEIN NEN2"/>
    <property type="match status" value="1"/>
</dbReference>
<dbReference type="InterPro" id="IPR036397">
    <property type="entry name" value="RNaseH_sf"/>
</dbReference>
<evidence type="ECO:0000313" key="5">
    <source>
        <dbReference type="Proteomes" id="UP000000662"/>
    </source>
</evidence>
<dbReference type="PANTHER" id="PTHR30231">
    <property type="entry name" value="DNA POLYMERASE III SUBUNIT EPSILON"/>
    <property type="match status" value="1"/>
</dbReference>
<keyword evidence="5" id="KW-1185">Reference proteome</keyword>
<keyword evidence="2" id="KW-0378">Hydrolase</keyword>
<dbReference type="CDD" id="cd06127">
    <property type="entry name" value="DEDDh"/>
    <property type="match status" value="1"/>
</dbReference>
<sequence length="180" mass="20074">MKSNREVFLSVDVETSGPIPGEFSLLTIGACDVFDPQQTFSCELKPTTRNADPKALEVTGLSLDRLERDGLDPVVGMQKFRDWVISTAGPDATPVFVGFNAPFDWSFVNYYFHRYLGENPFGFAALDIKSMYMGAARSSWAQTRSSQIAAALNPTLKGDHDALHDAQYQAELFRLIQQRK</sequence>
<dbReference type="AlphaFoldDB" id="Q0BEA2"/>
<evidence type="ECO:0000256" key="2">
    <source>
        <dbReference type="ARBA" id="ARBA00022801"/>
    </source>
</evidence>
<dbReference type="GO" id="GO:0006259">
    <property type="term" value="P:DNA metabolic process"/>
    <property type="evidence" value="ECO:0007669"/>
    <property type="project" value="UniProtKB-ARBA"/>
</dbReference>
<dbReference type="GO" id="GO:0008408">
    <property type="term" value="F:3'-5' exonuclease activity"/>
    <property type="evidence" value="ECO:0007669"/>
    <property type="project" value="TreeGrafter"/>
</dbReference>
<protein>
    <submittedName>
        <fullName evidence="4">Exonuclease, RNase T and DNA polymerase III</fullName>
    </submittedName>
</protein>
<proteinExistence type="predicted"/>
<organism evidence="4 5">
    <name type="scientific">Burkholderia ambifaria (strain ATCC BAA-244 / DSM 16087 / CCUG 44356 / LMG 19182 / AMMD)</name>
    <name type="common">Burkholderia cepacia (strain AMMD)</name>
    <dbReference type="NCBI Taxonomy" id="339670"/>
    <lineage>
        <taxon>Bacteria</taxon>
        <taxon>Pseudomonadati</taxon>
        <taxon>Pseudomonadota</taxon>
        <taxon>Betaproteobacteria</taxon>
        <taxon>Burkholderiales</taxon>
        <taxon>Burkholderiaceae</taxon>
        <taxon>Burkholderia</taxon>
        <taxon>Burkholderia cepacia complex</taxon>
    </lineage>
</organism>
<evidence type="ECO:0000256" key="3">
    <source>
        <dbReference type="ARBA" id="ARBA00022839"/>
    </source>
</evidence>
<dbReference type="PATRIC" id="fig|339670.21.peg.2981"/>
<keyword evidence="1" id="KW-0540">Nuclease</keyword>
<accession>Q0BEA2</accession>
<evidence type="ECO:0000256" key="1">
    <source>
        <dbReference type="ARBA" id="ARBA00022722"/>
    </source>
</evidence>
<dbReference type="SMART" id="SM00479">
    <property type="entry name" value="EXOIII"/>
    <property type="match status" value="1"/>
</dbReference>
<keyword evidence="3 4" id="KW-0269">Exonuclease</keyword>
<evidence type="ECO:0000313" key="4">
    <source>
        <dbReference type="EMBL" id="ABI87521.1"/>
    </source>
</evidence>
<dbReference type="SUPFAM" id="SSF53098">
    <property type="entry name" value="Ribonuclease H-like"/>
    <property type="match status" value="1"/>
</dbReference>
<reference evidence="4" key="1">
    <citation type="submission" date="2009-01" db="EMBL/GenBank/DDBJ databases">
        <title>Complete sequence of Chromosome 1 of Burkholderia cepacia AMMD.</title>
        <authorList>
            <consortium name="US DOE Joint Genome Institute"/>
            <person name="Copeland A."/>
            <person name="Lucas S."/>
            <person name="Lapidus A."/>
            <person name="Barry K."/>
            <person name="Detter J.C."/>
            <person name="Glavina del Rio T."/>
            <person name="Hammon N."/>
            <person name="Israni S."/>
            <person name="Pitluck S."/>
            <person name="Bruce D."/>
            <person name="Chain P."/>
            <person name="Malfatti S."/>
            <person name="Shin M."/>
            <person name="Vergez L."/>
            <person name="Schmutz J."/>
            <person name="Larimer F."/>
            <person name="Land M."/>
            <person name="Hauser L."/>
            <person name="Kyrpides N."/>
            <person name="Kim E."/>
            <person name="Parke J."/>
            <person name="Coenye T."/>
            <person name="Konstantinidis K."/>
            <person name="Ramette A."/>
            <person name="Tiedje J."/>
            <person name="Richardson P."/>
        </authorList>
    </citation>
    <scope>NUCLEOTIDE SEQUENCE [LARGE SCALE GENOMIC DNA]</scope>
    <source>
        <strain evidence="4">AMMD</strain>
    </source>
</reference>
<dbReference type="Pfam" id="PF00929">
    <property type="entry name" value="RNase_T"/>
    <property type="match status" value="1"/>
</dbReference>
<dbReference type="eggNOG" id="COG0847">
    <property type="taxonomic scope" value="Bacteria"/>
</dbReference>